<dbReference type="Gramene" id="OPUNC12G00480.1">
    <property type="protein sequence ID" value="OPUNC12G00480.1"/>
    <property type="gene ID" value="OPUNC12G00480"/>
</dbReference>
<reference evidence="1" key="1">
    <citation type="submission" date="2015-04" db="UniProtKB">
        <authorList>
            <consortium name="EnsemblPlants"/>
        </authorList>
    </citation>
    <scope>IDENTIFICATION</scope>
</reference>
<dbReference type="AlphaFoldDB" id="A0A0E0MIQ2"/>
<evidence type="ECO:0000313" key="2">
    <source>
        <dbReference type="Proteomes" id="UP000026962"/>
    </source>
</evidence>
<proteinExistence type="predicted"/>
<organism evidence="1">
    <name type="scientific">Oryza punctata</name>
    <name type="common">Red rice</name>
    <dbReference type="NCBI Taxonomy" id="4537"/>
    <lineage>
        <taxon>Eukaryota</taxon>
        <taxon>Viridiplantae</taxon>
        <taxon>Streptophyta</taxon>
        <taxon>Embryophyta</taxon>
        <taxon>Tracheophyta</taxon>
        <taxon>Spermatophyta</taxon>
        <taxon>Magnoliopsida</taxon>
        <taxon>Liliopsida</taxon>
        <taxon>Poales</taxon>
        <taxon>Poaceae</taxon>
        <taxon>BOP clade</taxon>
        <taxon>Oryzoideae</taxon>
        <taxon>Oryzeae</taxon>
        <taxon>Oryzinae</taxon>
        <taxon>Oryza</taxon>
    </lineage>
</organism>
<dbReference type="Proteomes" id="UP000026962">
    <property type="component" value="Chromosome 12"/>
</dbReference>
<dbReference type="HOGENOM" id="CLU_1621667_0_0_1"/>
<sequence>MEHFIGSIAESLRDYTSMMERWTEEHVLGARVLRSKVAPNHVEDMRLEIAAGSAEITSFLDAFDECMKPVDLHLVTQKNSFKGFLGSHLQQTVPGQAVQMLQWLSQFCFGKDLVGFHSVLCFEYCVCDGQLHVLILDNHETTRPQSLRVGGGVYHHCGADQSSG</sequence>
<accession>A0A0E0MIQ2</accession>
<dbReference type="EnsemblPlants" id="OPUNC12G00480.1">
    <property type="protein sequence ID" value="OPUNC12G00480.1"/>
    <property type="gene ID" value="OPUNC12G00480"/>
</dbReference>
<keyword evidence="2" id="KW-1185">Reference proteome</keyword>
<evidence type="ECO:0000313" key="1">
    <source>
        <dbReference type="EnsemblPlants" id="OPUNC12G00480.1"/>
    </source>
</evidence>
<name>A0A0E0MIQ2_ORYPU</name>
<protein>
    <submittedName>
        <fullName evidence="1">Uncharacterized protein</fullName>
    </submittedName>
</protein>
<reference evidence="1" key="2">
    <citation type="submission" date="2018-05" db="EMBL/GenBank/DDBJ databases">
        <title>OpunRS2 (Oryza punctata Reference Sequence Version 2).</title>
        <authorList>
            <person name="Zhang J."/>
            <person name="Kudrna D."/>
            <person name="Lee S."/>
            <person name="Talag J."/>
            <person name="Welchert J."/>
            <person name="Wing R.A."/>
        </authorList>
    </citation>
    <scope>NUCLEOTIDE SEQUENCE [LARGE SCALE GENOMIC DNA]</scope>
</reference>